<feature type="transmembrane region" description="Helical" evidence="8">
    <location>
        <begin position="182"/>
        <end position="204"/>
    </location>
</feature>
<evidence type="ECO:0000256" key="2">
    <source>
        <dbReference type="ARBA" id="ARBA00022448"/>
    </source>
</evidence>
<comment type="subcellular location">
    <subcellularLocation>
        <location evidence="1">Cell inner membrane</location>
        <topology evidence="1">Multi-pass membrane protein</topology>
    </subcellularLocation>
    <subcellularLocation>
        <location evidence="8">Cell membrane</location>
        <topology evidence="8">Multi-pass membrane protein</topology>
    </subcellularLocation>
</comment>
<proteinExistence type="inferred from homology"/>
<name>A0A506UC23_9HYPH</name>
<accession>A0A506UC23</accession>
<feature type="transmembrane region" description="Helical" evidence="8">
    <location>
        <begin position="238"/>
        <end position="260"/>
    </location>
</feature>
<dbReference type="SUPFAM" id="SSF161098">
    <property type="entry name" value="MetI-like"/>
    <property type="match status" value="1"/>
</dbReference>
<dbReference type="OrthoDB" id="9815533at2"/>
<keyword evidence="11" id="KW-1185">Reference proteome</keyword>
<dbReference type="InterPro" id="IPR000515">
    <property type="entry name" value="MetI-like"/>
</dbReference>
<sequence>MAYRPGPFALALMGLIVVFLLVPLVAVVPISFTPSEYLALPQGAYSLRHYRALVDDPAWGNSALLSLWVGIVASALATTLATAFGIGLWFLQPRLTRLLVGFVIMPMVVPPVISAVTLYFMLTSLSKFAGAIGYDTWPGVVIAHIVMISPFAVVMVLVALSRLDRRIDMAARSCGASVPRRIFSVILPNIRFGVATAAFLSFILSWEEIAVTLFITSTKAITLPRLVWSGLRDNVDPAIAALSVLLILVTIVLMVVITVVRARADRKPAH</sequence>
<dbReference type="GO" id="GO:0055085">
    <property type="term" value="P:transmembrane transport"/>
    <property type="evidence" value="ECO:0007669"/>
    <property type="project" value="InterPro"/>
</dbReference>
<keyword evidence="2 8" id="KW-0813">Transport</keyword>
<gene>
    <name evidence="10" type="ORF">FJU11_01940</name>
</gene>
<evidence type="ECO:0000256" key="3">
    <source>
        <dbReference type="ARBA" id="ARBA00022475"/>
    </source>
</evidence>
<dbReference type="Gene3D" id="1.10.3720.10">
    <property type="entry name" value="MetI-like"/>
    <property type="match status" value="1"/>
</dbReference>
<dbReference type="InterPro" id="IPR035906">
    <property type="entry name" value="MetI-like_sf"/>
</dbReference>
<keyword evidence="6 8" id="KW-1133">Transmembrane helix</keyword>
<keyword evidence="5 8" id="KW-0812">Transmembrane</keyword>
<reference evidence="10 11" key="1">
    <citation type="submission" date="2019-06" db="EMBL/GenBank/DDBJ databases">
        <authorList>
            <person name="Li M."/>
        </authorList>
    </citation>
    <scope>NUCLEOTIDE SEQUENCE [LARGE SCALE GENOMIC DNA]</scope>
    <source>
        <strain evidence="10 11">BGMRC6574</strain>
    </source>
</reference>
<dbReference type="Pfam" id="PF00528">
    <property type="entry name" value="BPD_transp_1"/>
    <property type="match status" value="1"/>
</dbReference>
<evidence type="ECO:0000313" key="10">
    <source>
        <dbReference type="EMBL" id="TPW31973.1"/>
    </source>
</evidence>
<dbReference type="RefSeq" id="WP_141165329.1">
    <property type="nucleotide sequence ID" value="NZ_VHLH01000002.1"/>
</dbReference>
<evidence type="ECO:0000256" key="4">
    <source>
        <dbReference type="ARBA" id="ARBA00022519"/>
    </source>
</evidence>
<keyword evidence="3" id="KW-1003">Cell membrane</keyword>
<dbReference type="PANTHER" id="PTHR43357:SF4">
    <property type="entry name" value="INNER MEMBRANE ABC TRANSPORTER PERMEASE PROTEIN YDCV"/>
    <property type="match status" value="1"/>
</dbReference>
<evidence type="ECO:0000256" key="6">
    <source>
        <dbReference type="ARBA" id="ARBA00022989"/>
    </source>
</evidence>
<evidence type="ECO:0000256" key="5">
    <source>
        <dbReference type="ARBA" id="ARBA00022692"/>
    </source>
</evidence>
<evidence type="ECO:0000256" key="8">
    <source>
        <dbReference type="RuleBase" id="RU363032"/>
    </source>
</evidence>
<dbReference type="EMBL" id="VHLH01000002">
    <property type="protein sequence ID" value="TPW31973.1"/>
    <property type="molecule type" value="Genomic_DNA"/>
</dbReference>
<evidence type="ECO:0000256" key="7">
    <source>
        <dbReference type="ARBA" id="ARBA00023136"/>
    </source>
</evidence>
<feature type="domain" description="ABC transmembrane type-1" evidence="9">
    <location>
        <begin position="63"/>
        <end position="257"/>
    </location>
</feature>
<evidence type="ECO:0000256" key="1">
    <source>
        <dbReference type="ARBA" id="ARBA00004429"/>
    </source>
</evidence>
<feature type="transmembrane region" description="Helical" evidence="8">
    <location>
        <begin position="141"/>
        <end position="161"/>
    </location>
</feature>
<evidence type="ECO:0000259" key="9">
    <source>
        <dbReference type="PROSITE" id="PS50928"/>
    </source>
</evidence>
<dbReference type="Proteomes" id="UP000320314">
    <property type="component" value="Unassembled WGS sequence"/>
</dbReference>
<feature type="transmembrane region" description="Helical" evidence="8">
    <location>
        <begin position="67"/>
        <end position="91"/>
    </location>
</feature>
<dbReference type="GO" id="GO:0005886">
    <property type="term" value="C:plasma membrane"/>
    <property type="evidence" value="ECO:0007669"/>
    <property type="project" value="UniProtKB-SubCell"/>
</dbReference>
<dbReference type="PROSITE" id="PS50928">
    <property type="entry name" value="ABC_TM1"/>
    <property type="match status" value="1"/>
</dbReference>
<comment type="caution">
    <text evidence="10">The sequence shown here is derived from an EMBL/GenBank/DDBJ whole genome shotgun (WGS) entry which is preliminary data.</text>
</comment>
<protein>
    <submittedName>
        <fullName evidence="10">ABC transporter permease</fullName>
    </submittedName>
</protein>
<dbReference type="PANTHER" id="PTHR43357">
    <property type="entry name" value="INNER MEMBRANE ABC TRANSPORTER PERMEASE PROTEIN YDCV"/>
    <property type="match status" value="1"/>
</dbReference>
<feature type="transmembrane region" description="Helical" evidence="8">
    <location>
        <begin position="7"/>
        <end position="32"/>
    </location>
</feature>
<evidence type="ECO:0000313" key="11">
    <source>
        <dbReference type="Proteomes" id="UP000320314"/>
    </source>
</evidence>
<keyword evidence="7 8" id="KW-0472">Membrane</keyword>
<dbReference type="AlphaFoldDB" id="A0A506UC23"/>
<comment type="similarity">
    <text evidence="8">Belongs to the binding-protein-dependent transport system permease family.</text>
</comment>
<dbReference type="CDD" id="cd06261">
    <property type="entry name" value="TM_PBP2"/>
    <property type="match status" value="1"/>
</dbReference>
<organism evidence="10 11">
    <name type="scientific">Pararhizobium mangrovi</name>
    <dbReference type="NCBI Taxonomy" id="2590452"/>
    <lineage>
        <taxon>Bacteria</taxon>
        <taxon>Pseudomonadati</taxon>
        <taxon>Pseudomonadota</taxon>
        <taxon>Alphaproteobacteria</taxon>
        <taxon>Hyphomicrobiales</taxon>
        <taxon>Rhizobiaceae</taxon>
        <taxon>Rhizobium/Agrobacterium group</taxon>
        <taxon>Pararhizobium</taxon>
    </lineage>
</organism>
<keyword evidence="4" id="KW-0997">Cell inner membrane</keyword>
<feature type="transmembrane region" description="Helical" evidence="8">
    <location>
        <begin position="98"/>
        <end position="121"/>
    </location>
</feature>